<dbReference type="AlphaFoldDB" id="A0A975GW32"/>
<dbReference type="RefSeq" id="WP_207870518.1">
    <property type="nucleotide sequence ID" value="NZ_CP062222.1"/>
</dbReference>
<evidence type="ECO:0000313" key="4">
    <source>
        <dbReference type="Proteomes" id="UP000663918"/>
    </source>
</evidence>
<name>A0A975GW32_9CAUL</name>
<evidence type="ECO:0000256" key="2">
    <source>
        <dbReference type="SAM" id="SignalP"/>
    </source>
</evidence>
<proteinExistence type="predicted"/>
<protein>
    <recommendedName>
        <fullName evidence="5">Translation initiation factor IF-2</fullName>
    </recommendedName>
</protein>
<feature type="signal peptide" evidence="2">
    <location>
        <begin position="1"/>
        <end position="25"/>
    </location>
</feature>
<accession>A0A975GW32</accession>
<feature type="region of interest" description="Disordered" evidence="1">
    <location>
        <begin position="28"/>
        <end position="48"/>
    </location>
</feature>
<keyword evidence="4" id="KW-1185">Reference proteome</keyword>
<organism evidence="3 4">
    <name type="scientific">Brevundimonas goettingensis</name>
    <dbReference type="NCBI Taxonomy" id="2774190"/>
    <lineage>
        <taxon>Bacteria</taxon>
        <taxon>Pseudomonadati</taxon>
        <taxon>Pseudomonadota</taxon>
        <taxon>Alphaproteobacteria</taxon>
        <taxon>Caulobacterales</taxon>
        <taxon>Caulobacteraceae</taxon>
        <taxon>Brevundimonas</taxon>
    </lineage>
</organism>
<evidence type="ECO:0008006" key="5">
    <source>
        <dbReference type="Google" id="ProtNLM"/>
    </source>
</evidence>
<evidence type="ECO:0000256" key="1">
    <source>
        <dbReference type="SAM" id="MobiDB-lite"/>
    </source>
</evidence>
<gene>
    <name evidence="3" type="ORF">IFJ75_19475</name>
</gene>
<sequence>MRKQTLLAAAAALTAALAVAAPAFAQTAPAPAPQAAPAPAVESTDSPEELAFKAKADAFGDRMKGMYEEMQAAVTAAAGDAGKQKTALDAIQARYQPEADTFATDFQSFMQTELAAVPEAERTEAMAQVEQAIPQFRSLPSMLRAEAEKPQPAAAQ</sequence>
<dbReference type="KEGG" id="bgoe:IFJ75_19475"/>
<feature type="chain" id="PRO_5037653433" description="Translation initiation factor IF-2" evidence="2">
    <location>
        <begin position="26"/>
        <end position="156"/>
    </location>
</feature>
<evidence type="ECO:0000313" key="3">
    <source>
        <dbReference type="EMBL" id="QTC91343.1"/>
    </source>
</evidence>
<dbReference type="Proteomes" id="UP000663918">
    <property type="component" value="Chromosome"/>
</dbReference>
<dbReference type="EMBL" id="CP062222">
    <property type="protein sequence ID" value="QTC91343.1"/>
    <property type="molecule type" value="Genomic_DNA"/>
</dbReference>
<reference evidence="3" key="1">
    <citation type="submission" date="2020-09" db="EMBL/GenBank/DDBJ databases">
        <title>Brevundimonas sp. LVF2 isolated from a puddle in Goettingen, Germany.</title>
        <authorList>
            <person name="Friedrich I."/>
            <person name="Klassen A."/>
            <person name="Hannes N."/>
            <person name="Schneider D."/>
            <person name="Hertel R."/>
            <person name="Daniel R."/>
        </authorList>
    </citation>
    <scope>NUCLEOTIDE SEQUENCE</scope>
    <source>
        <strain evidence="3">LVF2</strain>
    </source>
</reference>
<keyword evidence="2" id="KW-0732">Signal</keyword>